<organism evidence="3 4">
    <name type="scientific">Corynespora cassiicola Philippines</name>
    <dbReference type="NCBI Taxonomy" id="1448308"/>
    <lineage>
        <taxon>Eukaryota</taxon>
        <taxon>Fungi</taxon>
        <taxon>Dikarya</taxon>
        <taxon>Ascomycota</taxon>
        <taxon>Pezizomycotina</taxon>
        <taxon>Dothideomycetes</taxon>
        <taxon>Pleosporomycetidae</taxon>
        <taxon>Pleosporales</taxon>
        <taxon>Corynesporascaceae</taxon>
        <taxon>Corynespora</taxon>
    </lineage>
</organism>
<name>A0A2T2P154_CORCC</name>
<evidence type="ECO:0000313" key="4">
    <source>
        <dbReference type="Proteomes" id="UP000240883"/>
    </source>
</evidence>
<evidence type="ECO:0000256" key="1">
    <source>
        <dbReference type="ARBA" id="ARBA00022801"/>
    </source>
</evidence>
<dbReference type="Pfam" id="PF00657">
    <property type="entry name" value="Lipase_GDSL"/>
    <property type="match status" value="1"/>
</dbReference>
<sequence>MKRAYNGFPNLEKLFIFGDSYTRNNFDPSKTQPSPSNPTGNGQSSSSNGEIWPTYLTTTYNASTLLTYNFARAGATIDEAIVDSNLNVDLVGQIASFKQYYNATSFDPATSVFALWIGINDCVNGYLSTSGDPAAHNADLIARYYELAEELHGVGARNFLFVNVPPLWRAPRVAGSSANATRVPAMRECVGDYNARLGKMVRSVDHDFAYSTVWVYDALTLFGEVMDEPGRFEETAVYRNTVGTCAAYSGGTEEWDDKYDECEFAASEYFWLDSLHPTQPIHQLLAKEIAGVLAG</sequence>
<protein>
    <recommendedName>
        <fullName evidence="5">Carbohydrate esterase family 16 protein</fullName>
    </recommendedName>
</protein>
<feature type="region of interest" description="Disordered" evidence="2">
    <location>
        <begin position="26"/>
        <end position="49"/>
    </location>
</feature>
<dbReference type="Proteomes" id="UP000240883">
    <property type="component" value="Unassembled WGS sequence"/>
</dbReference>
<keyword evidence="1" id="KW-0378">Hydrolase</keyword>
<dbReference type="InterPro" id="IPR001087">
    <property type="entry name" value="GDSL"/>
</dbReference>
<dbReference type="InterPro" id="IPR051058">
    <property type="entry name" value="GDSL_Est/Lipase"/>
</dbReference>
<reference evidence="3 4" key="1">
    <citation type="journal article" date="2018" name="Front. Microbiol.">
        <title>Genome-Wide Analysis of Corynespora cassiicola Leaf Fall Disease Putative Effectors.</title>
        <authorList>
            <person name="Lopez D."/>
            <person name="Ribeiro S."/>
            <person name="Label P."/>
            <person name="Fumanal B."/>
            <person name="Venisse J.S."/>
            <person name="Kohler A."/>
            <person name="de Oliveira R.R."/>
            <person name="Labutti K."/>
            <person name="Lipzen A."/>
            <person name="Lail K."/>
            <person name="Bauer D."/>
            <person name="Ohm R.A."/>
            <person name="Barry K.W."/>
            <person name="Spatafora J."/>
            <person name="Grigoriev I.V."/>
            <person name="Martin F.M."/>
            <person name="Pujade-Renaud V."/>
        </authorList>
    </citation>
    <scope>NUCLEOTIDE SEQUENCE [LARGE SCALE GENOMIC DNA]</scope>
    <source>
        <strain evidence="3 4">Philippines</strain>
    </source>
</reference>
<gene>
    <name evidence="3" type="ORF">BS50DRAFT_486448</name>
</gene>
<dbReference type="OrthoDB" id="1600564at2759"/>
<dbReference type="InterPro" id="IPR036514">
    <property type="entry name" value="SGNH_hydro_sf"/>
</dbReference>
<dbReference type="PANTHER" id="PTHR45648">
    <property type="entry name" value="GDSL LIPASE/ACYLHYDROLASE FAMILY PROTEIN (AFU_ORTHOLOGUE AFUA_4G14700)"/>
    <property type="match status" value="1"/>
</dbReference>
<keyword evidence="4" id="KW-1185">Reference proteome</keyword>
<dbReference type="PANTHER" id="PTHR45648:SF22">
    <property type="entry name" value="GDSL LIPASE_ACYLHYDROLASE FAMILY PROTEIN (AFU_ORTHOLOGUE AFUA_4G14700)"/>
    <property type="match status" value="1"/>
</dbReference>
<evidence type="ECO:0008006" key="5">
    <source>
        <dbReference type="Google" id="ProtNLM"/>
    </source>
</evidence>
<dbReference type="EMBL" id="KZ678131">
    <property type="protein sequence ID" value="PSN71078.1"/>
    <property type="molecule type" value="Genomic_DNA"/>
</dbReference>
<dbReference type="STRING" id="1448308.A0A2T2P154"/>
<dbReference type="CDD" id="cd01846">
    <property type="entry name" value="fatty_acyltransferase_like"/>
    <property type="match status" value="1"/>
</dbReference>
<accession>A0A2T2P154</accession>
<evidence type="ECO:0000256" key="2">
    <source>
        <dbReference type="SAM" id="MobiDB-lite"/>
    </source>
</evidence>
<proteinExistence type="predicted"/>
<dbReference type="GO" id="GO:0016788">
    <property type="term" value="F:hydrolase activity, acting on ester bonds"/>
    <property type="evidence" value="ECO:0007669"/>
    <property type="project" value="InterPro"/>
</dbReference>
<dbReference type="AlphaFoldDB" id="A0A2T2P154"/>
<evidence type="ECO:0000313" key="3">
    <source>
        <dbReference type="EMBL" id="PSN71078.1"/>
    </source>
</evidence>
<dbReference type="Gene3D" id="3.40.50.1110">
    <property type="entry name" value="SGNH hydrolase"/>
    <property type="match status" value="1"/>
</dbReference>
<dbReference type="SUPFAM" id="SSF52266">
    <property type="entry name" value="SGNH hydrolase"/>
    <property type="match status" value="1"/>
</dbReference>